<comment type="caution">
    <text evidence="2">The sequence shown here is derived from an EMBL/GenBank/DDBJ whole genome shotgun (WGS) entry which is preliminary data.</text>
</comment>
<evidence type="ECO:0000256" key="1">
    <source>
        <dbReference type="SAM" id="Phobius"/>
    </source>
</evidence>
<proteinExistence type="predicted"/>
<dbReference type="AlphaFoldDB" id="A0A1V5MK56"/>
<keyword evidence="1" id="KW-1133">Transmembrane helix</keyword>
<evidence type="ECO:0000313" key="2">
    <source>
        <dbReference type="EMBL" id="OPZ93614.1"/>
    </source>
</evidence>
<feature type="transmembrane region" description="Helical" evidence="1">
    <location>
        <begin position="6"/>
        <end position="28"/>
    </location>
</feature>
<organism evidence="2">
    <name type="scientific">candidate division TA06 bacterium ADurb.Bin417</name>
    <dbReference type="NCBI Taxonomy" id="1852828"/>
    <lineage>
        <taxon>Bacteria</taxon>
        <taxon>Bacteria division TA06</taxon>
    </lineage>
</organism>
<keyword evidence="1" id="KW-0472">Membrane</keyword>
<gene>
    <name evidence="2" type="ORF">BWY73_00215</name>
</gene>
<dbReference type="Proteomes" id="UP000485484">
    <property type="component" value="Unassembled WGS sequence"/>
</dbReference>
<sequence>MDYTMGYLLALLLVGVGFLAFILALIVLEVSKPKFVVSLILSLLLVLAGGYYYYVVMQVEKGVANANIIHGLFSPAAPMVEAPVVPEVPATPAR</sequence>
<dbReference type="EMBL" id="MWAK01000015">
    <property type="protein sequence ID" value="OPZ93614.1"/>
    <property type="molecule type" value="Genomic_DNA"/>
</dbReference>
<reference evidence="2" key="1">
    <citation type="submission" date="2017-02" db="EMBL/GenBank/DDBJ databases">
        <title>Delving into the versatile metabolic prowess of the omnipresent phylum Bacteroidetes.</title>
        <authorList>
            <person name="Nobu M.K."/>
            <person name="Mei R."/>
            <person name="Narihiro T."/>
            <person name="Kuroda K."/>
            <person name="Liu W.-T."/>
        </authorList>
    </citation>
    <scope>NUCLEOTIDE SEQUENCE</scope>
    <source>
        <strain evidence="2">ADurb.Bin417</strain>
    </source>
</reference>
<name>A0A1V5MK56_UNCT6</name>
<keyword evidence="1" id="KW-0812">Transmembrane</keyword>
<protein>
    <submittedName>
        <fullName evidence="2">Uncharacterized protein</fullName>
    </submittedName>
</protein>
<accession>A0A1V5MK56</accession>
<feature type="transmembrane region" description="Helical" evidence="1">
    <location>
        <begin position="35"/>
        <end position="54"/>
    </location>
</feature>